<evidence type="ECO:0000313" key="2">
    <source>
        <dbReference type="EMBL" id="RLM98787.1"/>
    </source>
</evidence>
<proteinExistence type="predicted"/>
<name>A0A3L6R8G1_PANMI</name>
<feature type="compositionally biased region" description="Basic and acidic residues" evidence="1">
    <location>
        <begin position="64"/>
        <end position="78"/>
    </location>
</feature>
<accession>A0A3L6R8G1</accession>
<feature type="region of interest" description="Disordered" evidence="1">
    <location>
        <begin position="1"/>
        <end position="81"/>
    </location>
</feature>
<comment type="caution">
    <text evidence="2">The sequence shown here is derived from an EMBL/GenBank/DDBJ whole genome shotgun (WGS) entry which is preliminary data.</text>
</comment>
<sequence length="151" mass="16696">MDPAPGGSPVHASTEMVAEKRRHAPHASRQDKNVVVRGGPGTLRVDAGGEIADDAAPEKLAAVGRRERGREEEEREGNNSDGRIILTAWHVLFRCQDAVEAEAQTCLEGFRLAAQWIQGPIILVQGMQQQEDRSAHRFVLEEARKTRHGCW</sequence>
<keyword evidence="3" id="KW-1185">Reference proteome</keyword>
<gene>
    <name evidence="2" type="ORF">C2845_PM06G08740</name>
</gene>
<evidence type="ECO:0000256" key="1">
    <source>
        <dbReference type="SAM" id="MobiDB-lite"/>
    </source>
</evidence>
<evidence type="ECO:0000313" key="3">
    <source>
        <dbReference type="Proteomes" id="UP000275267"/>
    </source>
</evidence>
<dbReference type="Proteomes" id="UP000275267">
    <property type="component" value="Unassembled WGS sequence"/>
</dbReference>
<organism evidence="2 3">
    <name type="scientific">Panicum miliaceum</name>
    <name type="common">Proso millet</name>
    <name type="synonym">Broomcorn millet</name>
    <dbReference type="NCBI Taxonomy" id="4540"/>
    <lineage>
        <taxon>Eukaryota</taxon>
        <taxon>Viridiplantae</taxon>
        <taxon>Streptophyta</taxon>
        <taxon>Embryophyta</taxon>
        <taxon>Tracheophyta</taxon>
        <taxon>Spermatophyta</taxon>
        <taxon>Magnoliopsida</taxon>
        <taxon>Liliopsida</taxon>
        <taxon>Poales</taxon>
        <taxon>Poaceae</taxon>
        <taxon>PACMAD clade</taxon>
        <taxon>Panicoideae</taxon>
        <taxon>Panicodae</taxon>
        <taxon>Paniceae</taxon>
        <taxon>Panicinae</taxon>
        <taxon>Panicum</taxon>
        <taxon>Panicum sect. Panicum</taxon>
    </lineage>
</organism>
<dbReference type="AlphaFoldDB" id="A0A3L6R8G1"/>
<reference evidence="3" key="1">
    <citation type="journal article" date="2019" name="Nat. Commun.">
        <title>The genome of broomcorn millet.</title>
        <authorList>
            <person name="Zou C."/>
            <person name="Miki D."/>
            <person name="Li D."/>
            <person name="Tang Q."/>
            <person name="Xiao L."/>
            <person name="Rajput S."/>
            <person name="Deng P."/>
            <person name="Jia W."/>
            <person name="Huang R."/>
            <person name="Zhang M."/>
            <person name="Sun Y."/>
            <person name="Hu J."/>
            <person name="Fu X."/>
            <person name="Schnable P.S."/>
            <person name="Li F."/>
            <person name="Zhang H."/>
            <person name="Feng B."/>
            <person name="Zhu X."/>
            <person name="Liu R."/>
            <person name="Schnable J.C."/>
            <person name="Zhu J.-K."/>
            <person name="Zhang H."/>
        </authorList>
    </citation>
    <scope>NUCLEOTIDE SEQUENCE [LARGE SCALE GENOMIC DNA]</scope>
</reference>
<dbReference type="EMBL" id="PQIB02000009">
    <property type="protein sequence ID" value="RLM98787.1"/>
    <property type="molecule type" value="Genomic_DNA"/>
</dbReference>
<protein>
    <submittedName>
        <fullName evidence="2">Uncharacterized protein</fullName>
    </submittedName>
</protein>